<dbReference type="Proteomes" id="UP000196447">
    <property type="component" value="Unassembled WGS sequence"/>
</dbReference>
<dbReference type="AlphaFoldDB" id="A0A422ZQ12"/>
<organism evidence="1 2">
    <name type="scientific">Klebsiella pneumoniae</name>
    <dbReference type="NCBI Taxonomy" id="573"/>
    <lineage>
        <taxon>Bacteria</taxon>
        <taxon>Pseudomonadati</taxon>
        <taxon>Pseudomonadota</taxon>
        <taxon>Gammaproteobacteria</taxon>
        <taxon>Enterobacterales</taxon>
        <taxon>Enterobacteriaceae</taxon>
        <taxon>Klebsiella/Raoultella group</taxon>
        <taxon>Klebsiella</taxon>
        <taxon>Klebsiella pneumoniae complex</taxon>
    </lineage>
</organism>
<sequence>MVESAVLGWVSQGLQHEVIAMASCCKKGGGQKGNNCHRQTCTVTTGITVLRRYWVVVAGADLRLANGLPVVAMVSHYLTI</sequence>
<dbReference type="EMBL" id="NDBK01000055">
    <property type="protein sequence ID" value="OVF72137.1"/>
    <property type="molecule type" value="Genomic_DNA"/>
</dbReference>
<gene>
    <name evidence="1" type="ORF">B5L96_12600</name>
</gene>
<evidence type="ECO:0000313" key="2">
    <source>
        <dbReference type="Proteomes" id="UP000196447"/>
    </source>
</evidence>
<proteinExistence type="predicted"/>
<protein>
    <submittedName>
        <fullName evidence="1">Uncharacterized protein</fullName>
    </submittedName>
</protein>
<comment type="caution">
    <text evidence="1">The sequence shown here is derived from an EMBL/GenBank/DDBJ whole genome shotgun (WGS) entry which is preliminary data.</text>
</comment>
<dbReference type="RefSeq" id="WP_087749742.1">
    <property type="nucleotide sequence ID" value="NZ_JADCNS010000005.1"/>
</dbReference>
<reference evidence="1 2" key="1">
    <citation type="submission" date="2017-03" db="EMBL/GenBank/DDBJ databases">
        <authorList>
            <person name="Fouts D."/>
            <person name="Stalin M.J."/>
            <person name="Chen L."/>
            <person name="Wright M."/>
            <person name="Sutton G."/>
            <person name="Nguyen K."/>
            <person name="Vanduin D."/>
            <person name="Rojas L."/>
            <person name="Hujer A."/>
            <person name="Hujer K."/>
            <person name="Bonomo R."/>
            <person name="Kreiswirth B."/>
            <person name="Adams M."/>
        </authorList>
    </citation>
    <scope>NUCLEOTIDE SEQUENCE [LARGE SCALE GENOMIC DNA]</scope>
    <source>
        <strain evidence="1 2">39383</strain>
    </source>
</reference>
<name>A0A422ZQ12_KLEPN</name>
<accession>A0A422ZQ12</accession>
<evidence type="ECO:0000313" key="1">
    <source>
        <dbReference type="EMBL" id="OVF72137.1"/>
    </source>
</evidence>